<protein>
    <submittedName>
        <fullName evidence="1">4150_t:CDS:1</fullName>
    </submittedName>
</protein>
<sequence length="52" mass="5714">KETKGTISEELETNGTKLKKDVIPILVSYLGEDNSSVYENSTINIEEDNPAS</sequence>
<dbReference type="EMBL" id="CAJVPU010013600">
    <property type="protein sequence ID" value="CAG8633785.1"/>
    <property type="molecule type" value="Genomic_DNA"/>
</dbReference>
<dbReference type="Proteomes" id="UP000789702">
    <property type="component" value="Unassembled WGS sequence"/>
</dbReference>
<feature type="non-terminal residue" evidence="1">
    <location>
        <position position="52"/>
    </location>
</feature>
<accession>A0ACA9NA04</accession>
<name>A0ACA9NA04_9GLOM</name>
<keyword evidence="2" id="KW-1185">Reference proteome</keyword>
<reference evidence="1" key="1">
    <citation type="submission" date="2021-06" db="EMBL/GenBank/DDBJ databases">
        <authorList>
            <person name="Kallberg Y."/>
            <person name="Tangrot J."/>
            <person name="Rosling A."/>
        </authorList>
    </citation>
    <scope>NUCLEOTIDE SEQUENCE</scope>
    <source>
        <strain evidence="1">IL203A</strain>
    </source>
</reference>
<feature type="non-terminal residue" evidence="1">
    <location>
        <position position="1"/>
    </location>
</feature>
<organism evidence="1 2">
    <name type="scientific">Dentiscutata heterogama</name>
    <dbReference type="NCBI Taxonomy" id="1316150"/>
    <lineage>
        <taxon>Eukaryota</taxon>
        <taxon>Fungi</taxon>
        <taxon>Fungi incertae sedis</taxon>
        <taxon>Mucoromycota</taxon>
        <taxon>Glomeromycotina</taxon>
        <taxon>Glomeromycetes</taxon>
        <taxon>Diversisporales</taxon>
        <taxon>Gigasporaceae</taxon>
        <taxon>Dentiscutata</taxon>
    </lineage>
</organism>
<proteinExistence type="predicted"/>
<evidence type="ECO:0000313" key="1">
    <source>
        <dbReference type="EMBL" id="CAG8633785.1"/>
    </source>
</evidence>
<comment type="caution">
    <text evidence="1">The sequence shown here is derived from an EMBL/GenBank/DDBJ whole genome shotgun (WGS) entry which is preliminary data.</text>
</comment>
<gene>
    <name evidence="1" type="ORF">DHETER_LOCUS8512</name>
</gene>
<evidence type="ECO:0000313" key="2">
    <source>
        <dbReference type="Proteomes" id="UP000789702"/>
    </source>
</evidence>